<evidence type="ECO:0000313" key="1">
    <source>
        <dbReference type="EMBL" id="ABL87372.1"/>
    </source>
</evidence>
<name>A1RQZ0_PYRIL</name>
<dbReference type="STRING" id="384616.Pisl_0190"/>
<keyword evidence="2" id="KW-1185">Reference proteome</keyword>
<gene>
    <name evidence="1" type="ordered locus">Pisl_0190</name>
</gene>
<organism evidence="1 2">
    <name type="scientific">Pyrobaculum islandicum (strain DSM 4184 / JCM 9189 / GEO3)</name>
    <dbReference type="NCBI Taxonomy" id="384616"/>
    <lineage>
        <taxon>Archaea</taxon>
        <taxon>Thermoproteota</taxon>
        <taxon>Thermoprotei</taxon>
        <taxon>Thermoproteales</taxon>
        <taxon>Thermoproteaceae</taxon>
        <taxon>Pyrobaculum</taxon>
    </lineage>
</organism>
<dbReference type="AlphaFoldDB" id="A1RQZ0"/>
<protein>
    <submittedName>
        <fullName evidence="1">Uncharacterized protein</fullName>
    </submittedName>
</protein>
<dbReference type="RefSeq" id="WP_011761949.1">
    <property type="nucleotide sequence ID" value="NC_008701.1"/>
</dbReference>
<dbReference type="GeneID" id="4616648"/>
<dbReference type="EMBL" id="CP000504">
    <property type="protein sequence ID" value="ABL87372.1"/>
    <property type="molecule type" value="Genomic_DNA"/>
</dbReference>
<accession>A1RQZ0</accession>
<dbReference type="HOGENOM" id="CLU_1375570_0_0_2"/>
<dbReference type="eggNOG" id="arCOG06057">
    <property type="taxonomic scope" value="Archaea"/>
</dbReference>
<evidence type="ECO:0000313" key="2">
    <source>
        <dbReference type="Proteomes" id="UP000002595"/>
    </source>
</evidence>
<dbReference type="Proteomes" id="UP000002595">
    <property type="component" value="Chromosome"/>
</dbReference>
<sequence>MSLVYSSSYLFWAIYGSEVDIPAFLNKLVGLGYEVGKAYYRSGSIQVEPLPGGYAARRVYEEGEVKIYIDTARWAVGTSGDNYQLTMRGVADISRAFIELSFPEPPRAEFHTSIGLKAENCRRQTVKIGDVEMAVDGYILTTGQPQGGEGIYIAITPTGGGRYIAYIIVGGSWSYVVTYAKRIGDIINGAIHFFTSCN</sequence>
<dbReference type="KEGG" id="pis:Pisl_0190"/>
<reference evidence="1" key="1">
    <citation type="submission" date="2006-12" db="EMBL/GenBank/DDBJ databases">
        <title>Complete sequence of Pyrobaculum islandicum DSM 4184.</title>
        <authorList>
            <person name="Copeland A."/>
            <person name="Lucas S."/>
            <person name="Lapidus A."/>
            <person name="Barry K."/>
            <person name="Detter J.C."/>
            <person name="Glavina del Rio T."/>
            <person name="Dalin E."/>
            <person name="Tice H."/>
            <person name="Pitluck S."/>
            <person name="Meincke L."/>
            <person name="Brettin T."/>
            <person name="Bruce D."/>
            <person name="Han C."/>
            <person name="Tapia R."/>
            <person name="Gilna P."/>
            <person name="Schmutz J."/>
            <person name="Larimer F."/>
            <person name="Land M."/>
            <person name="Hauser L."/>
            <person name="Kyrpides N."/>
            <person name="Mikhailova N."/>
            <person name="Cozen A.E."/>
            <person name="Fitz-Gibbon S.T."/>
            <person name="House C.H."/>
            <person name="Saltikov C."/>
            <person name="Lowe T."/>
            <person name="Richardson P."/>
        </authorList>
    </citation>
    <scope>NUCLEOTIDE SEQUENCE [LARGE SCALE GENOMIC DNA]</scope>
    <source>
        <strain evidence="1">DSM 4184</strain>
    </source>
</reference>
<dbReference type="OrthoDB" id="28209at2157"/>
<proteinExistence type="predicted"/>